<organism evidence="1 2">
    <name type="scientific">Xylaria bambusicola</name>
    <dbReference type="NCBI Taxonomy" id="326684"/>
    <lineage>
        <taxon>Eukaryota</taxon>
        <taxon>Fungi</taxon>
        <taxon>Dikarya</taxon>
        <taxon>Ascomycota</taxon>
        <taxon>Pezizomycotina</taxon>
        <taxon>Sordariomycetes</taxon>
        <taxon>Xylariomycetidae</taxon>
        <taxon>Xylariales</taxon>
        <taxon>Xylariaceae</taxon>
        <taxon>Xylaria</taxon>
    </lineage>
</organism>
<evidence type="ECO:0000313" key="2">
    <source>
        <dbReference type="Proteomes" id="UP001305414"/>
    </source>
</evidence>
<dbReference type="EMBL" id="JAWHQM010000085">
    <property type="protein sequence ID" value="KAK5636955.1"/>
    <property type="molecule type" value="Genomic_DNA"/>
</dbReference>
<reference evidence="1 2" key="1">
    <citation type="submission" date="2023-10" db="EMBL/GenBank/DDBJ databases">
        <title>Draft genome sequence of Xylaria bambusicola isolate GMP-LS, the root and basal stem rot pathogen of sugarcane in Indonesia.</title>
        <authorList>
            <person name="Selvaraj P."/>
            <person name="Muralishankar V."/>
            <person name="Muruganantham S."/>
            <person name="Sp S."/>
            <person name="Haryani S."/>
            <person name="Lau K.J.X."/>
            <person name="Naqvi N.I."/>
        </authorList>
    </citation>
    <scope>NUCLEOTIDE SEQUENCE [LARGE SCALE GENOMIC DNA]</scope>
    <source>
        <strain evidence="1">GMP-LS</strain>
    </source>
</reference>
<keyword evidence="2" id="KW-1185">Reference proteome</keyword>
<comment type="caution">
    <text evidence="1">The sequence shown here is derived from an EMBL/GenBank/DDBJ whole genome shotgun (WGS) entry which is preliminary data.</text>
</comment>
<gene>
    <name evidence="1" type="ORF">RRF57_012667</name>
</gene>
<name>A0AAN7UQ96_9PEZI</name>
<accession>A0AAN7UQ96</accession>
<evidence type="ECO:0000313" key="1">
    <source>
        <dbReference type="EMBL" id="KAK5636955.1"/>
    </source>
</evidence>
<dbReference type="Proteomes" id="UP001305414">
    <property type="component" value="Unassembled WGS sequence"/>
</dbReference>
<protein>
    <submittedName>
        <fullName evidence="1">Uncharacterized protein</fullName>
    </submittedName>
</protein>
<proteinExistence type="predicted"/>
<dbReference type="AlphaFoldDB" id="A0AAN7UQ96"/>
<sequence length="73" mass="8412">MSENNSFIDELWINSSNKIVPLGPSITDIMRTDWMTYLFSTVDKTLWSLNGPQNNPLRGFSRKKCISVFKHCS</sequence>